<evidence type="ECO:0008006" key="3">
    <source>
        <dbReference type="Google" id="ProtNLM"/>
    </source>
</evidence>
<dbReference type="AlphaFoldDB" id="I2GFT1"/>
<dbReference type="eggNOG" id="ENOG50333NK">
    <property type="taxonomic scope" value="Bacteria"/>
</dbReference>
<dbReference type="RefSeq" id="WP_009281340.1">
    <property type="nucleotide sequence ID" value="NZ_CAIT01000006.1"/>
</dbReference>
<accession>I2GFT1</accession>
<dbReference type="STRING" id="1185876.BN8_01778"/>
<protein>
    <recommendedName>
        <fullName evidence="3">Lipoprotein</fullName>
    </recommendedName>
</protein>
<evidence type="ECO:0000313" key="1">
    <source>
        <dbReference type="EMBL" id="CCH52756.1"/>
    </source>
</evidence>
<name>I2GFT1_9BACT</name>
<sequence>MRIYNHFVTILLGGLLAVGCQGSNENEALPQDRASLVMAASQSARVGQNATLQVEKIEDSRCPANVVCIRYGNVNVSYTLSQETESRQGILCLGDCGNGPQKTRDSTLVQLGSDRYQLVLTEVRPYPGTSPVEVKPEAVIQVKKF</sequence>
<gene>
    <name evidence="1" type="ORF">BN8_01778</name>
</gene>
<evidence type="ECO:0000313" key="2">
    <source>
        <dbReference type="Proteomes" id="UP000009309"/>
    </source>
</evidence>
<proteinExistence type="predicted"/>
<comment type="caution">
    <text evidence="1">The sequence shown here is derived from an EMBL/GenBank/DDBJ whole genome shotgun (WGS) entry which is preliminary data.</text>
</comment>
<keyword evidence="2" id="KW-1185">Reference proteome</keyword>
<dbReference type="PROSITE" id="PS51257">
    <property type="entry name" value="PROKAR_LIPOPROTEIN"/>
    <property type="match status" value="1"/>
</dbReference>
<dbReference type="OrthoDB" id="163809at2"/>
<reference evidence="1 2" key="1">
    <citation type="journal article" date="2012" name="J. Bacteriol.">
        <title>Genome Sequence of the Filamentous Bacterium Fibrisoma limi BUZ 3T.</title>
        <authorList>
            <person name="Filippini M."/>
            <person name="Qi W."/>
            <person name="Jaenicke S."/>
            <person name="Goesmann A."/>
            <person name="Smits T.H."/>
            <person name="Bagheri H.C."/>
        </authorList>
    </citation>
    <scope>NUCLEOTIDE SEQUENCE [LARGE SCALE GENOMIC DNA]</scope>
    <source>
        <strain evidence="2">BUZ 3T</strain>
    </source>
</reference>
<dbReference type="EMBL" id="CAIT01000006">
    <property type="protein sequence ID" value="CCH52756.1"/>
    <property type="molecule type" value="Genomic_DNA"/>
</dbReference>
<dbReference type="Proteomes" id="UP000009309">
    <property type="component" value="Unassembled WGS sequence"/>
</dbReference>
<organism evidence="1 2">
    <name type="scientific">Fibrisoma limi BUZ 3</name>
    <dbReference type="NCBI Taxonomy" id="1185876"/>
    <lineage>
        <taxon>Bacteria</taxon>
        <taxon>Pseudomonadati</taxon>
        <taxon>Bacteroidota</taxon>
        <taxon>Cytophagia</taxon>
        <taxon>Cytophagales</taxon>
        <taxon>Spirosomataceae</taxon>
        <taxon>Fibrisoma</taxon>
    </lineage>
</organism>